<protein>
    <submittedName>
        <fullName evidence="2">Dienelactone hydrolase family protein</fullName>
    </submittedName>
</protein>
<evidence type="ECO:0000259" key="1">
    <source>
        <dbReference type="Pfam" id="PF01738"/>
    </source>
</evidence>
<dbReference type="EMBL" id="JAWWNJ010000001">
    <property type="protein sequence ID" value="KAK7064555.1"/>
    <property type="molecule type" value="Genomic_DNA"/>
</dbReference>
<keyword evidence="2" id="KW-0378">Hydrolase</keyword>
<comment type="caution">
    <text evidence="2">The sequence shown here is derived from an EMBL/GenBank/DDBJ whole genome shotgun (WGS) entry which is preliminary data.</text>
</comment>
<name>A0AAW0EIH0_9AGAR</name>
<dbReference type="Gene3D" id="3.40.50.1820">
    <property type="entry name" value="alpha/beta hydrolase"/>
    <property type="match status" value="1"/>
</dbReference>
<evidence type="ECO:0000313" key="2">
    <source>
        <dbReference type="EMBL" id="KAK7064555.1"/>
    </source>
</evidence>
<feature type="domain" description="Dienelactone hydrolase" evidence="1">
    <location>
        <begin position="57"/>
        <end position="270"/>
    </location>
</feature>
<organism evidence="2 3">
    <name type="scientific">Favolaschia claudopus</name>
    <dbReference type="NCBI Taxonomy" id="2862362"/>
    <lineage>
        <taxon>Eukaryota</taxon>
        <taxon>Fungi</taxon>
        <taxon>Dikarya</taxon>
        <taxon>Basidiomycota</taxon>
        <taxon>Agaricomycotina</taxon>
        <taxon>Agaricomycetes</taxon>
        <taxon>Agaricomycetidae</taxon>
        <taxon>Agaricales</taxon>
        <taxon>Marasmiineae</taxon>
        <taxon>Mycenaceae</taxon>
        <taxon>Favolaschia</taxon>
    </lineage>
</organism>
<accession>A0AAW0EIH0</accession>
<dbReference type="InterPro" id="IPR029058">
    <property type="entry name" value="AB_hydrolase_fold"/>
</dbReference>
<keyword evidence="3" id="KW-1185">Reference proteome</keyword>
<reference evidence="2 3" key="1">
    <citation type="journal article" date="2024" name="J Genomics">
        <title>Draft genome sequencing and assembly of Favolaschia claudopus CIRM-BRFM 2984 isolated from oak limbs.</title>
        <authorList>
            <person name="Navarro D."/>
            <person name="Drula E."/>
            <person name="Chaduli D."/>
            <person name="Cazenave R."/>
            <person name="Ahrendt S."/>
            <person name="Wang J."/>
            <person name="Lipzen A."/>
            <person name="Daum C."/>
            <person name="Barry K."/>
            <person name="Grigoriev I.V."/>
            <person name="Favel A."/>
            <person name="Rosso M.N."/>
            <person name="Martin F."/>
        </authorList>
    </citation>
    <scope>NUCLEOTIDE SEQUENCE [LARGE SCALE GENOMIC DNA]</scope>
    <source>
        <strain evidence="2 3">CIRM-BRFM 2984</strain>
    </source>
</reference>
<evidence type="ECO:0000313" key="3">
    <source>
        <dbReference type="Proteomes" id="UP001362999"/>
    </source>
</evidence>
<gene>
    <name evidence="2" type="ORF">R3P38DRAFT_2825228</name>
</gene>
<dbReference type="Pfam" id="PF01738">
    <property type="entry name" value="DLH"/>
    <property type="match status" value="1"/>
</dbReference>
<dbReference type="SUPFAM" id="SSF53474">
    <property type="entry name" value="alpha/beta-Hydrolases"/>
    <property type="match status" value="1"/>
</dbReference>
<dbReference type="GO" id="GO:0016787">
    <property type="term" value="F:hydrolase activity"/>
    <property type="evidence" value="ECO:0007669"/>
    <property type="project" value="UniProtKB-KW"/>
</dbReference>
<dbReference type="PANTHER" id="PTHR47668">
    <property type="entry name" value="DIENELACTONE HYDROLASE FAMILY PROTEIN (AFU_ORTHOLOGUE AFUA_6G01940)"/>
    <property type="match status" value="1"/>
</dbReference>
<proteinExistence type="predicted"/>
<dbReference type="Proteomes" id="UP001362999">
    <property type="component" value="Unassembled WGS sequence"/>
</dbReference>
<dbReference type="InterPro" id="IPR002925">
    <property type="entry name" value="Dienelactn_hydro"/>
</dbReference>
<dbReference type="PANTHER" id="PTHR47668:SF1">
    <property type="entry name" value="DIENELACTONE HYDROLASE DOMAIN-CONTAINING PROTEIN-RELATED"/>
    <property type="match status" value="1"/>
</dbReference>
<sequence length="273" mass="29882">MLGRVRSLVPHLSKSKMSTSSHVVHNTNAACCSIPPVQSEYTPKGSYKSVGDFKKVYVTGSSETQNAIVCVYDIFGYFPQTQQGADIIASTLKTVVYMPDFFEPNAPFPSENFPPTTDEGKKKLQEFFGGTANPSAAVKKLTAFTQTLKSDGAKKVGAYGFCWGGKVSLLAAGESTPLDAVSIVHPAMLSSDDAQKLTVPLAIYVSKDEPIDEYIKIVDIIAKKPFATKNDNKYYANMFHGWAAARADLSVQDNKEEFENLYARLAEFFIKTL</sequence>
<dbReference type="AlphaFoldDB" id="A0AAW0EIH0"/>